<evidence type="ECO:0000256" key="2">
    <source>
        <dbReference type="SAM" id="SignalP"/>
    </source>
</evidence>
<dbReference type="InterPro" id="IPR058094">
    <property type="entry name" value="Ig-like_OmpL47-like"/>
</dbReference>
<sequence>MMGASPIRFIATCLLIVSIAASAQNAEDDPEPKAAPKSQTQPSTKSSGGSGKNSPKSEGATSGKRNDTEERTGATPDIYVNSKIKFELTSSDDASKVDFVEYRIGEEEYVTYTAPIFINKEGLVKVSYRAVDKVGNKENPKTLLVLVDNTPPNLKVNPSHTVFSAREQSYAPKDTTYTIVATDNLAGVKEVKFSVNGSEFKTYDNQPIRLDKLGVNTLKYFATDKSNNTSQEGIYAVTVDFEKPTVAIAETIPLVPVESKLYTRKGNTFSLKGNDSYSGIKQLMIKVDGATEWTVYKDSFSVTAPGQHTIEAKSVDNVGNESEVQKLTFILDLTPPETKIRQVDAKSPESTNPSNAKPAGK</sequence>
<feature type="chain" id="PRO_5004513400" evidence="2">
    <location>
        <begin position="24"/>
        <end position="361"/>
    </location>
</feature>
<keyword evidence="4" id="KW-1185">Reference proteome</keyword>
<dbReference type="NCBIfam" id="NF047446">
    <property type="entry name" value="barrel_OmpL47"/>
    <property type="match status" value="3"/>
</dbReference>
<proteinExistence type="predicted"/>
<feature type="signal peptide" evidence="2">
    <location>
        <begin position="1"/>
        <end position="23"/>
    </location>
</feature>
<feature type="compositionally biased region" description="Basic and acidic residues" evidence="1">
    <location>
        <begin position="338"/>
        <end position="347"/>
    </location>
</feature>
<feature type="region of interest" description="Disordered" evidence="1">
    <location>
        <begin position="338"/>
        <end position="361"/>
    </location>
</feature>
<name>S3V424_9LEPT</name>
<dbReference type="AlphaFoldDB" id="S3V424"/>
<evidence type="ECO:0000256" key="1">
    <source>
        <dbReference type="SAM" id="MobiDB-lite"/>
    </source>
</evidence>
<evidence type="ECO:0000313" key="4">
    <source>
        <dbReference type="Proteomes" id="UP000014540"/>
    </source>
</evidence>
<dbReference type="Proteomes" id="UP000014540">
    <property type="component" value="Unassembled WGS sequence"/>
</dbReference>
<evidence type="ECO:0000313" key="3">
    <source>
        <dbReference type="EMBL" id="EPG76178.1"/>
    </source>
</evidence>
<feature type="region of interest" description="Disordered" evidence="1">
    <location>
        <begin position="24"/>
        <end position="76"/>
    </location>
</feature>
<organism evidence="3 4">
    <name type="scientific">Leptospira fainei serovar Hurstbridge str. BUT 6</name>
    <dbReference type="NCBI Taxonomy" id="1193011"/>
    <lineage>
        <taxon>Bacteria</taxon>
        <taxon>Pseudomonadati</taxon>
        <taxon>Spirochaetota</taxon>
        <taxon>Spirochaetia</taxon>
        <taxon>Leptospirales</taxon>
        <taxon>Leptospiraceae</taxon>
        <taxon>Leptospira</taxon>
    </lineage>
</organism>
<dbReference type="Gene3D" id="2.60.40.10">
    <property type="entry name" value="Immunoglobulins"/>
    <property type="match status" value="2"/>
</dbReference>
<dbReference type="NCBIfam" id="NF047441">
    <property type="entry name" value="Lepto_OmpL47"/>
    <property type="match status" value="1"/>
</dbReference>
<gene>
    <name evidence="3" type="ORF">LEP1GSC058_0519</name>
</gene>
<dbReference type="Gene3D" id="3.30.1920.20">
    <property type="match status" value="1"/>
</dbReference>
<dbReference type="RefSeq" id="WP_016548282.1">
    <property type="nucleotide sequence ID" value="NZ_AKWZ02000002.1"/>
</dbReference>
<dbReference type="EMBL" id="AKWZ02000002">
    <property type="protein sequence ID" value="EPG76178.1"/>
    <property type="molecule type" value="Genomic_DNA"/>
</dbReference>
<dbReference type="InterPro" id="IPR013783">
    <property type="entry name" value="Ig-like_fold"/>
</dbReference>
<reference evidence="3" key="1">
    <citation type="submission" date="2013-04" db="EMBL/GenBank/DDBJ databases">
        <authorList>
            <person name="Harkins D.M."/>
            <person name="Durkin A.S."/>
            <person name="Selengut J.D."/>
            <person name="Sanka R."/>
            <person name="DePew J."/>
            <person name="Purushe J."/>
            <person name="Ahmed A."/>
            <person name="van der Linden H."/>
            <person name="Goris M.G.A."/>
            <person name="Hartskeerl R.A."/>
            <person name="Vinetz J.M."/>
            <person name="Sutton G.G."/>
            <person name="Nelson W.C."/>
            <person name="Fouts D.E."/>
        </authorList>
    </citation>
    <scope>NUCLEOTIDE SEQUENCE [LARGE SCALE GENOMIC DNA]</scope>
    <source>
        <strain evidence="3">BUT 6</strain>
    </source>
</reference>
<feature type="compositionally biased region" description="Low complexity" evidence="1">
    <location>
        <begin position="36"/>
        <end position="57"/>
    </location>
</feature>
<accession>S3V424</accession>
<dbReference type="OrthoDB" id="355841at2"/>
<protein>
    <submittedName>
        <fullName evidence="3">Bacterial group 3 Ig-like protein</fullName>
    </submittedName>
</protein>
<comment type="caution">
    <text evidence="3">The sequence shown here is derived from an EMBL/GenBank/DDBJ whole genome shotgun (WGS) entry which is preliminary data.</text>
</comment>
<keyword evidence="2" id="KW-0732">Signal</keyword>
<dbReference type="STRING" id="1193011.LEP1GSC058_0519"/>